<evidence type="ECO:0000256" key="1">
    <source>
        <dbReference type="ARBA" id="ARBA00022679"/>
    </source>
</evidence>
<gene>
    <name evidence="4" type="ORF">B1H18_09815</name>
</gene>
<feature type="domain" description="Erythromycin biosynthesis protein CIII-like C-terminal" evidence="3">
    <location>
        <begin position="297"/>
        <end position="359"/>
    </location>
</feature>
<evidence type="ECO:0000313" key="5">
    <source>
        <dbReference type="Proteomes" id="UP000190539"/>
    </source>
</evidence>
<name>A0A1V4ACD9_9ACTN</name>
<dbReference type="GO" id="GO:0008194">
    <property type="term" value="F:UDP-glycosyltransferase activity"/>
    <property type="evidence" value="ECO:0007669"/>
    <property type="project" value="InterPro"/>
</dbReference>
<dbReference type="EMBL" id="MVFC01000005">
    <property type="protein sequence ID" value="OON81090.1"/>
    <property type="molecule type" value="Genomic_DNA"/>
</dbReference>
<feature type="domain" description="Glycosyltransferase family 28 N-terminal" evidence="2">
    <location>
        <begin position="3"/>
        <end position="84"/>
    </location>
</feature>
<dbReference type="InterPro" id="IPR010610">
    <property type="entry name" value="EryCIII-like_C"/>
</dbReference>
<comment type="caution">
    <text evidence="4">The sequence shown here is derived from an EMBL/GenBank/DDBJ whole genome shotgun (WGS) entry which is preliminary data.</text>
</comment>
<dbReference type="Proteomes" id="UP000190539">
    <property type="component" value="Unassembled WGS sequence"/>
</dbReference>
<proteinExistence type="predicted"/>
<dbReference type="GO" id="GO:0005975">
    <property type="term" value="P:carbohydrate metabolic process"/>
    <property type="evidence" value="ECO:0007669"/>
    <property type="project" value="InterPro"/>
</dbReference>
<dbReference type="PANTHER" id="PTHR48050:SF13">
    <property type="entry name" value="STEROL 3-BETA-GLUCOSYLTRANSFERASE UGT80A2"/>
    <property type="match status" value="1"/>
</dbReference>
<evidence type="ECO:0000259" key="3">
    <source>
        <dbReference type="Pfam" id="PF06722"/>
    </source>
</evidence>
<protein>
    <submittedName>
        <fullName evidence="4">Glycosyl transferase</fullName>
    </submittedName>
</protein>
<evidence type="ECO:0000313" key="4">
    <source>
        <dbReference type="EMBL" id="OON81090.1"/>
    </source>
</evidence>
<keyword evidence="1 4" id="KW-0808">Transferase</keyword>
<dbReference type="OrthoDB" id="3253247at2"/>
<dbReference type="GO" id="GO:0033072">
    <property type="term" value="P:vancomycin biosynthetic process"/>
    <property type="evidence" value="ECO:0007669"/>
    <property type="project" value="UniProtKB-ARBA"/>
</dbReference>
<dbReference type="InterPro" id="IPR004276">
    <property type="entry name" value="GlycoTrans_28_N"/>
</dbReference>
<dbReference type="Pfam" id="PF06722">
    <property type="entry name" value="EryCIII-like_C"/>
    <property type="match status" value="1"/>
</dbReference>
<sequence length="411" mass="43311">MRVLLSTYGTRGDVEPLVALAVRLRALGTGVRMCAPPDEEFAERLAGIGVELVPVGPPVRELMRGASLPSDADLDRYRTEMVEAQFDAFPAAVDGCDVLVAAGLAQIAARSVAEAAGVRYVYASYAAVHLPSPHHAPPPRPGWPEPGTTDNRTLWEWDAQQVDGQFREVLNARRAAIGLPPVDNVRDHVLTDRPWLAADPVLGAWQETPGLDVVQTGAWTLPDERPLPDDLVAFLEAGTPPVYVGFGSMRPAEGIGPLAVEAIRARGHRVLVSRGWADLDLVDGRDDCFAIGEVNHQRLFGEVAAVVHHGGAGTTLTAARAGAPQVVIPLQLSDNPYWARRIAELGIGATLDGAALDGAVAGGELLGVAVKTALSPETQARAKAVAGRMRTDGAEAAARLLAEAGPSDRTG</sequence>
<evidence type="ECO:0000259" key="2">
    <source>
        <dbReference type="Pfam" id="PF03033"/>
    </source>
</evidence>
<reference evidence="4 5" key="1">
    <citation type="submission" date="2017-02" db="EMBL/GenBank/DDBJ databases">
        <title>Draft Genome Sequence of Streptomyces tsukubaensis F601, a Producer of the immunosuppressant tacrolimus FK506.</title>
        <authorList>
            <person name="Zong G."/>
            <person name="Zhong C."/>
            <person name="Fu J."/>
            <person name="Qin R."/>
            <person name="Cao G."/>
        </authorList>
    </citation>
    <scope>NUCLEOTIDE SEQUENCE [LARGE SCALE GENOMIC DNA]</scope>
    <source>
        <strain evidence="4 5">F601</strain>
    </source>
</reference>
<dbReference type="CDD" id="cd03784">
    <property type="entry name" value="GT1_Gtf-like"/>
    <property type="match status" value="1"/>
</dbReference>
<dbReference type="AlphaFoldDB" id="A0A1V4ACD9"/>
<keyword evidence="5" id="KW-1185">Reference proteome</keyword>
<accession>A0A1V4ACD9</accession>
<dbReference type="STRING" id="83656.B1H18_09815"/>
<dbReference type="InterPro" id="IPR002213">
    <property type="entry name" value="UDP_glucos_trans"/>
</dbReference>
<organism evidence="4 5">
    <name type="scientific">Streptomyces tsukubensis</name>
    <dbReference type="NCBI Taxonomy" id="83656"/>
    <lineage>
        <taxon>Bacteria</taxon>
        <taxon>Bacillati</taxon>
        <taxon>Actinomycetota</taxon>
        <taxon>Actinomycetes</taxon>
        <taxon>Kitasatosporales</taxon>
        <taxon>Streptomycetaceae</taxon>
        <taxon>Streptomyces</taxon>
    </lineage>
</organism>
<dbReference type="PANTHER" id="PTHR48050">
    <property type="entry name" value="STEROL 3-BETA-GLUCOSYLTRANSFERASE"/>
    <property type="match status" value="1"/>
</dbReference>
<dbReference type="SUPFAM" id="SSF53756">
    <property type="entry name" value="UDP-Glycosyltransferase/glycogen phosphorylase"/>
    <property type="match status" value="1"/>
</dbReference>
<dbReference type="GO" id="GO:0016758">
    <property type="term" value="F:hexosyltransferase activity"/>
    <property type="evidence" value="ECO:0007669"/>
    <property type="project" value="InterPro"/>
</dbReference>
<dbReference type="FunFam" id="3.40.50.2000:FF:000009">
    <property type="entry name" value="Sterol 3-beta-glucosyltransferase UGT80A2"/>
    <property type="match status" value="1"/>
</dbReference>
<dbReference type="RefSeq" id="WP_077966750.1">
    <property type="nucleotide sequence ID" value="NZ_CP045178.1"/>
</dbReference>
<dbReference type="InterPro" id="IPR050426">
    <property type="entry name" value="Glycosyltransferase_28"/>
</dbReference>
<dbReference type="Pfam" id="PF03033">
    <property type="entry name" value="Glyco_transf_28"/>
    <property type="match status" value="1"/>
</dbReference>
<dbReference type="Gene3D" id="3.40.50.2000">
    <property type="entry name" value="Glycogen Phosphorylase B"/>
    <property type="match status" value="2"/>
</dbReference>